<dbReference type="Gene3D" id="3.90.190.20">
    <property type="entry name" value="Mur ligase, C-terminal domain"/>
    <property type="match status" value="1"/>
</dbReference>
<evidence type="ECO:0000256" key="10">
    <source>
        <dbReference type="ARBA" id="ARBA00047493"/>
    </source>
</evidence>
<evidence type="ECO:0000259" key="12">
    <source>
        <dbReference type="Pfam" id="PF02875"/>
    </source>
</evidence>
<dbReference type="PANTHER" id="PTHR11136:SF0">
    <property type="entry name" value="DIHYDROFOLATE SYNTHETASE-RELATED"/>
    <property type="match status" value="1"/>
</dbReference>
<evidence type="ECO:0000256" key="9">
    <source>
        <dbReference type="ARBA" id="ARBA00030592"/>
    </source>
</evidence>
<dbReference type="PIRSF" id="PIRSF001563">
    <property type="entry name" value="Folylpolyglu_synth"/>
    <property type="match status" value="1"/>
</dbReference>
<dbReference type="Pfam" id="PF02875">
    <property type="entry name" value="Mur_ligase_C"/>
    <property type="match status" value="1"/>
</dbReference>
<accession>A0A844F3G5</accession>
<dbReference type="EMBL" id="VUMB01000004">
    <property type="protein sequence ID" value="MSS39193.1"/>
    <property type="molecule type" value="Genomic_DNA"/>
</dbReference>
<evidence type="ECO:0000256" key="7">
    <source>
        <dbReference type="ARBA" id="ARBA00022840"/>
    </source>
</evidence>
<dbReference type="SUPFAM" id="SSF53244">
    <property type="entry name" value="MurD-like peptide ligases, peptide-binding domain"/>
    <property type="match status" value="1"/>
</dbReference>
<feature type="domain" description="Mur ligase central" evidence="13">
    <location>
        <begin position="44"/>
        <end position="265"/>
    </location>
</feature>
<dbReference type="GO" id="GO:0005737">
    <property type="term" value="C:cytoplasm"/>
    <property type="evidence" value="ECO:0007669"/>
    <property type="project" value="TreeGrafter"/>
</dbReference>
<keyword evidence="7 11" id="KW-0067">ATP-binding</keyword>
<dbReference type="InterPro" id="IPR036615">
    <property type="entry name" value="Mur_ligase_C_dom_sf"/>
</dbReference>
<sequence>MTYKEARVYLDKVSKYGSVLGLDAIRELLCELGNPQESLKFIHIAGTNGKGSVLAYTSTILSEAGYRTGRYVSPTVVSYLERIQVDEEWIPEDAFARLTEIVQRAIVRMEAAGKPSPTVFEVETAIAFLYFKERNCDIIVLECGLGGELDATNIIENTVCAVFTSISRDHLGILGNTLEEIAQTKSGIIKPGCTVITTMQQPEVMQVLENQAKRLSCPFFVADKQYSMISHEDFTGQTISYKDYEKFHCPLAGRYQLDNAVLALEIMRRLPTLGYPLSQEAIRLGLEKTAWPGRFTCLMKKPLFFIDGAHNEDAARRLRESVETYFPGKRLIYIMGVFQDKEYEKIAAIMAPLAKSVHTVNLPDEHRTLPAEELARVMQRHCPSDVIVQAEPSIQEAGRHALSEADNKDIILSFGSLSYLGQIIETVGKY</sequence>
<comment type="similarity">
    <text evidence="2 11">Belongs to the folylpolyglutamate synthase family.</text>
</comment>
<dbReference type="InterPro" id="IPR001645">
    <property type="entry name" value="Folylpolyglutamate_synth"/>
</dbReference>
<dbReference type="InterPro" id="IPR036565">
    <property type="entry name" value="Mur-like_cat_sf"/>
</dbReference>
<dbReference type="InterPro" id="IPR018109">
    <property type="entry name" value="Folylpolyglutamate_synth_CS"/>
</dbReference>
<evidence type="ECO:0000256" key="4">
    <source>
        <dbReference type="ARBA" id="ARBA00022598"/>
    </source>
</evidence>
<dbReference type="Pfam" id="PF08245">
    <property type="entry name" value="Mur_ligase_M"/>
    <property type="match status" value="1"/>
</dbReference>
<evidence type="ECO:0000256" key="6">
    <source>
        <dbReference type="ARBA" id="ARBA00022741"/>
    </source>
</evidence>
<keyword evidence="4 11" id="KW-0436">Ligase</keyword>
<dbReference type="InterPro" id="IPR013221">
    <property type="entry name" value="Mur_ligase_cen"/>
</dbReference>
<reference evidence="14 15" key="1">
    <citation type="submission" date="2019-08" db="EMBL/GenBank/DDBJ databases">
        <title>In-depth cultivation of the pig gut microbiome towards novel bacterial diversity and tailored functional studies.</title>
        <authorList>
            <person name="Wylensek D."/>
            <person name="Hitch T.C.A."/>
            <person name="Clavel T."/>
        </authorList>
    </citation>
    <scope>NUCLEOTIDE SEQUENCE [LARGE SCALE GENOMIC DNA]</scope>
    <source>
        <strain evidence="14 15">BL-389-WT-3D</strain>
    </source>
</reference>
<dbReference type="EC" id="6.3.2.17" evidence="3"/>
<keyword evidence="8" id="KW-0460">Magnesium</keyword>
<dbReference type="GeneID" id="62697586"/>
<comment type="cofactor">
    <cofactor evidence="1">
        <name>Mg(2+)</name>
        <dbReference type="ChEBI" id="CHEBI:18420"/>
    </cofactor>
</comment>
<dbReference type="GO" id="GO:0004326">
    <property type="term" value="F:tetrahydrofolylpolyglutamate synthase activity"/>
    <property type="evidence" value="ECO:0007669"/>
    <property type="project" value="UniProtKB-EC"/>
</dbReference>
<dbReference type="PROSITE" id="PS01012">
    <property type="entry name" value="FOLYLPOLYGLU_SYNT_2"/>
    <property type="match status" value="1"/>
</dbReference>
<keyword evidence="6 11" id="KW-0547">Nucleotide-binding</keyword>
<dbReference type="FunFam" id="3.40.1190.10:FF:000011">
    <property type="entry name" value="Folylpolyglutamate synthase/dihydrofolate synthase"/>
    <property type="match status" value="1"/>
</dbReference>
<dbReference type="GO" id="GO:0008841">
    <property type="term" value="F:dihydrofolate synthase activity"/>
    <property type="evidence" value="ECO:0007669"/>
    <property type="project" value="TreeGrafter"/>
</dbReference>
<dbReference type="PROSITE" id="PS01011">
    <property type="entry name" value="FOLYLPOLYGLU_SYNT_1"/>
    <property type="match status" value="1"/>
</dbReference>
<dbReference type="SUPFAM" id="SSF53623">
    <property type="entry name" value="MurD-like peptide ligases, catalytic domain"/>
    <property type="match status" value="1"/>
</dbReference>
<feature type="domain" description="Mur ligase C-terminal" evidence="12">
    <location>
        <begin position="293"/>
        <end position="416"/>
    </location>
</feature>
<evidence type="ECO:0000256" key="2">
    <source>
        <dbReference type="ARBA" id="ARBA00008276"/>
    </source>
</evidence>
<protein>
    <recommendedName>
        <fullName evidence="3">tetrahydrofolate synthase</fullName>
        <ecNumber evidence="3">6.3.2.17</ecNumber>
    </recommendedName>
    <alternativeName>
        <fullName evidence="9">Tetrahydrofolylpolyglutamate synthase</fullName>
    </alternativeName>
</protein>
<dbReference type="GO" id="GO:0046872">
    <property type="term" value="F:metal ion binding"/>
    <property type="evidence" value="ECO:0007669"/>
    <property type="project" value="UniProtKB-KW"/>
</dbReference>
<evidence type="ECO:0000256" key="5">
    <source>
        <dbReference type="ARBA" id="ARBA00022723"/>
    </source>
</evidence>
<dbReference type="PANTHER" id="PTHR11136">
    <property type="entry name" value="FOLYLPOLYGLUTAMATE SYNTHASE-RELATED"/>
    <property type="match status" value="1"/>
</dbReference>
<evidence type="ECO:0000256" key="1">
    <source>
        <dbReference type="ARBA" id="ARBA00001946"/>
    </source>
</evidence>
<dbReference type="AlphaFoldDB" id="A0A844F3G5"/>
<evidence type="ECO:0000256" key="3">
    <source>
        <dbReference type="ARBA" id="ARBA00013025"/>
    </source>
</evidence>
<dbReference type="NCBIfam" id="TIGR01499">
    <property type="entry name" value="folC"/>
    <property type="match status" value="1"/>
</dbReference>
<proteinExistence type="inferred from homology"/>
<name>A0A844F3G5_CLOSV</name>
<evidence type="ECO:0000313" key="14">
    <source>
        <dbReference type="EMBL" id="MSS39193.1"/>
    </source>
</evidence>
<comment type="caution">
    <text evidence="14">The sequence shown here is derived from an EMBL/GenBank/DDBJ whole genome shotgun (WGS) entry which is preliminary data.</text>
</comment>
<gene>
    <name evidence="14" type="ORF">FYJ37_02190</name>
</gene>
<evidence type="ECO:0000313" key="15">
    <source>
        <dbReference type="Proteomes" id="UP000462363"/>
    </source>
</evidence>
<dbReference type="RefSeq" id="WP_004605099.1">
    <property type="nucleotide sequence ID" value="NZ_AP025569.1"/>
</dbReference>
<dbReference type="Gene3D" id="3.40.1190.10">
    <property type="entry name" value="Mur-like, catalytic domain"/>
    <property type="match status" value="1"/>
</dbReference>
<comment type="catalytic activity">
    <reaction evidence="10">
        <text>(6S)-5,6,7,8-tetrahydrofolyl-(gamma-L-Glu)(n) + L-glutamate + ATP = (6S)-5,6,7,8-tetrahydrofolyl-(gamma-L-Glu)(n+1) + ADP + phosphate + H(+)</text>
        <dbReference type="Rhea" id="RHEA:10580"/>
        <dbReference type="Rhea" id="RHEA-COMP:14738"/>
        <dbReference type="Rhea" id="RHEA-COMP:14740"/>
        <dbReference type="ChEBI" id="CHEBI:15378"/>
        <dbReference type="ChEBI" id="CHEBI:29985"/>
        <dbReference type="ChEBI" id="CHEBI:30616"/>
        <dbReference type="ChEBI" id="CHEBI:43474"/>
        <dbReference type="ChEBI" id="CHEBI:141005"/>
        <dbReference type="ChEBI" id="CHEBI:456216"/>
        <dbReference type="EC" id="6.3.2.17"/>
    </reaction>
</comment>
<evidence type="ECO:0000256" key="8">
    <source>
        <dbReference type="ARBA" id="ARBA00022842"/>
    </source>
</evidence>
<dbReference type="Proteomes" id="UP000462363">
    <property type="component" value="Unassembled WGS sequence"/>
</dbReference>
<organism evidence="14 15">
    <name type="scientific">Clostridium scindens (strain JCM 10418 / VPI 12708)</name>
    <dbReference type="NCBI Taxonomy" id="29347"/>
    <lineage>
        <taxon>Bacteria</taxon>
        <taxon>Bacillati</taxon>
        <taxon>Bacillota</taxon>
        <taxon>Clostridia</taxon>
        <taxon>Lachnospirales</taxon>
        <taxon>Lachnospiraceae</taxon>
    </lineage>
</organism>
<dbReference type="GO" id="GO:0005524">
    <property type="term" value="F:ATP binding"/>
    <property type="evidence" value="ECO:0007669"/>
    <property type="project" value="UniProtKB-KW"/>
</dbReference>
<dbReference type="InterPro" id="IPR004101">
    <property type="entry name" value="Mur_ligase_C"/>
</dbReference>
<keyword evidence="5" id="KW-0479">Metal-binding</keyword>
<evidence type="ECO:0000256" key="11">
    <source>
        <dbReference type="PIRNR" id="PIRNR001563"/>
    </source>
</evidence>
<evidence type="ECO:0000259" key="13">
    <source>
        <dbReference type="Pfam" id="PF08245"/>
    </source>
</evidence>